<dbReference type="EMBL" id="MZGV01000008">
    <property type="protein sequence ID" value="OPJ63564.1"/>
    <property type="molecule type" value="Genomic_DNA"/>
</dbReference>
<evidence type="ECO:0000313" key="1">
    <source>
        <dbReference type="EMBL" id="OPJ63564.1"/>
    </source>
</evidence>
<protein>
    <submittedName>
        <fullName evidence="1">Uncharacterized protein</fullName>
    </submittedName>
</protein>
<keyword evidence="2" id="KW-1185">Reference proteome</keyword>
<organism evidence="1 2">
    <name type="scientific">Clostridium oryzae</name>
    <dbReference type="NCBI Taxonomy" id="1450648"/>
    <lineage>
        <taxon>Bacteria</taxon>
        <taxon>Bacillati</taxon>
        <taxon>Bacillota</taxon>
        <taxon>Clostridia</taxon>
        <taxon>Eubacteriales</taxon>
        <taxon>Clostridiaceae</taxon>
        <taxon>Clostridium</taxon>
    </lineage>
</organism>
<evidence type="ECO:0000313" key="2">
    <source>
        <dbReference type="Proteomes" id="UP000190080"/>
    </source>
</evidence>
<gene>
    <name evidence="1" type="ORF">CLORY_10720</name>
</gene>
<dbReference type="OrthoDB" id="1911092at2"/>
<proteinExistence type="predicted"/>
<name>A0A1V4IUV6_9CLOT</name>
<reference evidence="1 2" key="1">
    <citation type="submission" date="2017-03" db="EMBL/GenBank/DDBJ databases">
        <title>Genome sequence of Clostridium oryzae DSM 28571.</title>
        <authorList>
            <person name="Poehlein A."/>
            <person name="Daniel R."/>
        </authorList>
    </citation>
    <scope>NUCLEOTIDE SEQUENCE [LARGE SCALE GENOMIC DNA]</scope>
    <source>
        <strain evidence="1 2">DSM 28571</strain>
    </source>
</reference>
<dbReference type="RefSeq" id="WP_079422498.1">
    <property type="nucleotide sequence ID" value="NZ_MZGV01000008.1"/>
</dbReference>
<dbReference type="AlphaFoldDB" id="A0A1V4IUV6"/>
<accession>A0A1V4IUV6</accession>
<dbReference type="Proteomes" id="UP000190080">
    <property type="component" value="Unassembled WGS sequence"/>
</dbReference>
<sequence length="65" mass="7686">MKRADEKAYLPDERDYLEQDPEELRSFYKKHRAYSNLPDPVEDSIVVNNIACSEFDYTEGSQLKK</sequence>
<comment type="caution">
    <text evidence="1">The sequence shown here is derived from an EMBL/GenBank/DDBJ whole genome shotgun (WGS) entry which is preliminary data.</text>
</comment>
<dbReference type="STRING" id="1450648.CLORY_10720"/>